<gene>
    <name evidence="2" type="ORF">SA87_00610</name>
</gene>
<evidence type="ECO:0000313" key="3">
    <source>
        <dbReference type="Proteomes" id="UP000243024"/>
    </source>
</evidence>
<protein>
    <submittedName>
        <fullName evidence="2">Uncharacterized protein</fullName>
    </submittedName>
</protein>
<feature type="region of interest" description="Disordered" evidence="1">
    <location>
        <begin position="1"/>
        <end position="27"/>
    </location>
</feature>
<evidence type="ECO:0000256" key="1">
    <source>
        <dbReference type="SAM" id="MobiDB-lite"/>
    </source>
</evidence>
<accession>A0A132MHM7</accession>
<organism evidence="2 3">
    <name type="scientific">Hydrogenibacillus schlegelii</name>
    <name type="common">Bacillus schlegelii</name>
    <dbReference type="NCBI Taxonomy" id="1484"/>
    <lineage>
        <taxon>Bacteria</taxon>
        <taxon>Bacillati</taxon>
        <taxon>Bacillota</taxon>
        <taxon>Bacilli</taxon>
        <taxon>Bacillales</taxon>
        <taxon>Bacillales Family X. Incertae Sedis</taxon>
        <taxon>Hydrogenibacillus</taxon>
    </lineage>
</organism>
<dbReference type="AlphaFoldDB" id="A0A132MHM7"/>
<sequence>MGPVGPIEADRRLTKRPRSSYNGDKSATIEGGFGATAVFPGAGRVVPRPFEAAGLRTGRAEFR</sequence>
<comment type="caution">
    <text evidence="2">The sequence shown here is derived from an EMBL/GenBank/DDBJ whole genome shotgun (WGS) entry which is preliminary data.</text>
</comment>
<dbReference type="EMBL" id="JXBB01000045">
    <property type="protein sequence ID" value="OAR03721.1"/>
    <property type="molecule type" value="Genomic_DNA"/>
</dbReference>
<name>A0A132MHM7_HYDSH</name>
<evidence type="ECO:0000313" key="2">
    <source>
        <dbReference type="EMBL" id="OAR03721.1"/>
    </source>
</evidence>
<dbReference type="Proteomes" id="UP000243024">
    <property type="component" value="Unassembled WGS sequence"/>
</dbReference>
<reference evidence="2 3" key="1">
    <citation type="submission" date="2015-09" db="EMBL/GenBank/DDBJ databases">
        <title>Draft genome sequence of Hydrogenibacillus schlegelii DSM 2000.</title>
        <authorList>
            <person name="Hemp J."/>
        </authorList>
    </citation>
    <scope>NUCLEOTIDE SEQUENCE [LARGE SCALE GENOMIC DNA]</scope>
    <source>
        <strain evidence="2 3">MA 48</strain>
    </source>
</reference>
<dbReference type="STRING" id="1484.SA87_00610"/>
<proteinExistence type="predicted"/>
<keyword evidence="3" id="KW-1185">Reference proteome</keyword>